<organism evidence="1 2">
    <name type="scientific">Leptospira fletcheri</name>
    <dbReference type="NCBI Taxonomy" id="2484981"/>
    <lineage>
        <taxon>Bacteria</taxon>
        <taxon>Pseudomonadati</taxon>
        <taxon>Spirochaetota</taxon>
        <taxon>Spirochaetia</taxon>
        <taxon>Leptospirales</taxon>
        <taxon>Leptospiraceae</taxon>
        <taxon>Leptospira</taxon>
    </lineage>
</organism>
<sequence length="285" mass="32420">MKELSSGYLRMLDHDGLDPVEYSWVVAEYQEGNSGKSSATFPKQDFRIPSFLGKKVSLEFTGDIRCIHCGKHTKKSFNQGSCFSCFQSLAQNDLCILRPEICHFHLGTCREPDWGEEQCFQKHTVYLANTSGLKVGITKEQPVSNRWVDQGAQEAIPLLEVRSRRDAGVIEKKFSSIIDDKTKWQTMVTTDSVPADLALKKDELLSQLEAWDLDVVYRVVPTRESTKIRYPLLRYPAKAKSFQPEKEAKIDSQFLGIKGQYMLFEDGVINLRAYAGYEVRLSVES</sequence>
<dbReference type="Proteomes" id="UP000298458">
    <property type="component" value="Unassembled WGS sequence"/>
</dbReference>
<dbReference type="RefSeq" id="WP_135766253.1">
    <property type="nucleotide sequence ID" value="NZ_RQET01000001.1"/>
</dbReference>
<name>A0A4R9GJL2_9LEPT</name>
<dbReference type="OrthoDB" id="9775734at2"/>
<comment type="caution">
    <text evidence="1">The sequence shown here is derived from an EMBL/GenBank/DDBJ whole genome shotgun (WGS) entry which is preliminary data.</text>
</comment>
<proteinExistence type="predicted"/>
<dbReference type="EMBL" id="RQET01000001">
    <property type="protein sequence ID" value="TGK13912.1"/>
    <property type="molecule type" value="Genomic_DNA"/>
</dbReference>
<dbReference type="InterPro" id="IPR021246">
    <property type="entry name" value="DUF2797"/>
</dbReference>
<evidence type="ECO:0000313" key="1">
    <source>
        <dbReference type="EMBL" id="TGK13912.1"/>
    </source>
</evidence>
<dbReference type="AlphaFoldDB" id="A0A4R9GJL2"/>
<evidence type="ECO:0000313" key="2">
    <source>
        <dbReference type="Proteomes" id="UP000298458"/>
    </source>
</evidence>
<dbReference type="Pfam" id="PF10977">
    <property type="entry name" value="DUF2797"/>
    <property type="match status" value="1"/>
</dbReference>
<protein>
    <submittedName>
        <fullName evidence="1">DUF2797 domain-containing protein</fullName>
    </submittedName>
</protein>
<reference evidence="1" key="1">
    <citation type="journal article" date="2019" name="PLoS Negl. Trop. Dis.">
        <title>Revisiting the worldwide diversity of Leptospira species in the environment.</title>
        <authorList>
            <person name="Vincent A.T."/>
            <person name="Schiettekatte O."/>
            <person name="Bourhy P."/>
            <person name="Veyrier F.J."/>
            <person name="Picardeau M."/>
        </authorList>
    </citation>
    <scope>NUCLEOTIDE SEQUENCE [LARGE SCALE GENOMIC DNA]</scope>
    <source>
        <strain evidence="1">SSW15</strain>
    </source>
</reference>
<gene>
    <name evidence="1" type="ORF">EHO60_00730</name>
</gene>
<keyword evidence="2" id="KW-1185">Reference proteome</keyword>
<accession>A0A4R9GJL2</accession>